<dbReference type="Pfam" id="PF00582">
    <property type="entry name" value="Usp"/>
    <property type="match status" value="1"/>
</dbReference>
<evidence type="ECO:0000313" key="3">
    <source>
        <dbReference type="EMBL" id="QFY61081.1"/>
    </source>
</evidence>
<gene>
    <name evidence="3" type="ORF">FZ934_12050</name>
</gene>
<protein>
    <submittedName>
        <fullName evidence="3">Universal stress protein</fullName>
    </submittedName>
</protein>
<organism evidence="3 4">
    <name type="scientific">Rhizobium grahamii</name>
    <dbReference type="NCBI Taxonomy" id="1120045"/>
    <lineage>
        <taxon>Bacteria</taxon>
        <taxon>Pseudomonadati</taxon>
        <taxon>Pseudomonadota</taxon>
        <taxon>Alphaproteobacteria</taxon>
        <taxon>Hyphomicrobiales</taxon>
        <taxon>Rhizobiaceae</taxon>
        <taxon>Rhizobium/Agrobacterium group</taxon>
        <taxon>Rhizobium</taxon>
    </lineage>
</organism>
<evidence type="ECO:0000259" key="2">
    <source>
        <dbReference type="Pfam" id="PF00582"/>
    </source>
</evidence>
<dbReference type="EMBL" id="CP043498">
    <property type="protein sequence ID" value="QFY61081.1"/>
    <property type="molecule type" value="Genomic_DNA"/>
</dbReference>
<accession>A0A5Q0CB24</accession>
<evidence type="ECO:0000313" key="4">
    <source>
        <dbReference type="Proteomes" id="UP000326881"/>
    </source>
</evidence>
<dbReference type="AlphaFoldDB" id="A0A5Q0CB24"/>
<evidence type="ECO:0000256" key="1">
    <source>
        <dbReference type="ARBA" id="ARBA00008791"/>
    </source>
</evidence>
<dbReference type="CDD" id="cd00293">
    <property type="entry name" value="USP-like"/>
    <property type="match status" value="1"/>
</dbReference>
<proteinExistence type="inferred from homology"/>
<dbReference type="OrthoDB" id="9804721at2"/>
<dbReference type="InterPro" id="IPR006015">
    <property type="entry name" value="Universal_stress_UspA"/>
</dbReference>
<sequence length="270" mass="29414">MRPQFHLPLTTHPEASSFAIIENAIQFALHQGADLVASLAAARRHGHEAAATYSDDDEFQADRFDREVAAQLVRHLKEHAARVALDVRLIPIEVEAMSATLRLAEFARAYDVTILENTELARPVIEGLFFDSGRPLLLLPSGDYYGRIDNIAIAWDGSATAARALSNAYPMMQTATRATVIRVRDAALWSDEILDRYLEALGHSGLQVELAALHCNGDDIPTAIQDAALEGHADLLVAGAYGHSKLREAIVGGVTRGLLDNLRIPTLLSH</sequence>
<dbReference type="SUPFAM" id="SSF52402">
    <property type="entry name" value="Adenine nucleotide alpha hydrolases-like"/>
    <property type="match status" value="1"/>
</dbReference>
<reference evidence="3 4" key="1">
    <citation type="submission" date="2019-08" db="EMBL/GenBank/DDBJ databases">
        <title>Prosopis cineraria nodule microbiome.</title>
        <authorList>
            <person name="Ali R."/>
            <person name="Chaluvadi S.R."/>
            <person name="Wang X."/>
        </authorList>
    </citation>
    <scope>NUCLEOTIDE SEQUENCE [LARGE SCALE GENOMIC DNA]</scope>
    <source>
        <strain evidence="3 4">BG7</strain>
    </source>
</reference>
<dbReference type="RefSeq" id="WP_153271249.1">
    <property type="nucleotide sequence ID" value="NZ_CP043498.1"/>
</dbReference>
<comment type="similarity">
    <text evidence="1">Belongs to the universal stress protein A family.</text>
</comment>
<dbReference type="KEGG" id="rgr:FZ934_12050"/>
<dbReference type="InterPro" id="IPR006016">
    <property type="entry name" value="UspA"/>
</dbReference>
<keyword evidence="4" id="KW-1185">Reference proteome</keyword>
<dbReference type="PRINTS" id="PR01438">
    <property type="entry name" value="UNVRSLSTRESS"/>
</dbReference>
<dbReference type="Proteomes" id="UP000326881">
    <property type="component" value="Chromosome"/>
</dbReference>
<feature type="domain" description="UspA" evidence="2">
    <location>
        <begin position="149"/>
        <end position="268"/>
    </location>
</feature>
<dbReference type="Gene3D" id="3.40.50.12370">
    <property type="match status" value="1"/>
</dbReference>
<name>A0A5Q0CB24_9HYPH</name>